<feature type="domain" description="Zinc-ribbon" evidence="2">
    <location>
        <begin position="4"/>
        <end position="25"/>
    </location>
</feature>
<keyword evidence="1" id="KW-0472">Membrane</keyword>
<evidence type="ECO:0000313" key="3">
    <source>
        <dbReference type="EMBL" id="AXL20724.1"/>
    </source>
</evidence>
<evidence type="ECO:0000259" key="2">
    <source>
        <dbReference type="Pfam" id="PF13240"/>
    </source>
</evidence>
<dbReference type="RefSeq" id="WP_107196720.1">
    <property type="nucleotide sequence ID" value="NZ_CP029462.1"/>
</dbReference>
<feature type="transmembrane region" description="Helical" evidence="1">
    <location>
        <begin position="144"/>
        <end position="165"/>
    </location>
</feature>
<feature type="transmembrane region" description="Helical" evidence="1">
    <location>
        <begin position="89"/>
        <end position="107"/>
    </location>
</feature>
<dbReference type="EMBL" id="CP029462">
    <property type="protein sequence ID" value="AXL20724.1"/>
    <property type="molecule type" value="Genomic_DNA"/>
</dbReference>
<protein>
    <submittedName>
        <fullName evidence="3">DUF805 domain-containing protein</fullName>
    </submittedName>
</protein>
<evidence type="ECO:0000313" key="4">
    <source>
        <dbReference type="Proteomes" id="UP000254337"/>
    </source>
</evidence>
<gene>
    <name evidence="3" type="ORF">DKB62_03605</name>
</gene>
<dbReference type="AlphaFoldDB" id="A0A346AXY1"/>
<proteinExistence type="predicted"/>
<keyword evidence="1" id="KW-0812">Transmembrane</keyword>
<reference evidence="3 4" key="1">
    <citation type="submission" date="2018-05" db="EMBL/GenBank/DDBJ databases">
        <title>Complete genome sequence of Megasphaera sp. AJH120T, isolated from the ceca of a chicken.</title>
        <authorList>
            <person name="Maki J."/>
            <person name="Looft T."/>
        </authorList>
    </citation>
    <scope>NUCLEOTIDE SEQUENCE [LARGE SCALE GENOMIC DNA]</scope>
    <source>
        <strain evidence="3 4">AJH120</strain>
    </source>
</reference>
<sequence length="193" mass="21062">MSKFCPQCGKPISEDAKFCPACGAPARPGSQMQGKADITEPFVLSGSANEEAGPERGIPNDIFRNGYREDRGIKEMFFNAAGRLNRKRYFLRSLVLLPVLLVAMLLIAADESLFMALGIVLYIAAGIPNILLSVRRCHDINHSGWFLLLALLPIGNIIIPLLLLFKKGTDGPNTYGADPLGPYVVICRDASDR</sequence>
<dbReference type="PANTHER" id="PTHR34980">
    <property type="entry name" value="INNER MEMBRANE PROTEIN-RELATED-RELATED"/>
    <property type="match status" value="1"/>
</dbReference>
<dbReference type="InterPro" id="IPR026870">
    <property type="entry name" value="Zinc_ribbon_dom"/>
</dbReference>
<keyword evidence="4" id="KW-1185">Reference proteome</keyword>
<organism evidence="3 4">
    <name type="scientific">Megasphaera stantonii</name>
    <dbReference type="NCBI Taxonomy" id="2144175"/>
    <lineage>
        <taxon>Bacteria</taxon>
        <taxon>Bacillati</taxon>
        <taxon>Bacillota</taxon>
        <taxon>Negativicutes</taxon>
        <taxon>Veillonellales</taxon>
        <taxon>Veillonellaceae</taxon>
        <taxon>Megasphaera</taxon>
    </lineage>
</organism>
<dbReference type="InterPro" id="IPR008523">
    <property type="entry name" value="DUF805"/>
</dbReference>
<keyword evidence="1" id="KW-1133">Transmembrane helix</keyword>
<dbReference type="KEGG" id="meg:DKB62_03605"/>
<dbReference type="PANTHER" id="PTHR34980:SF2">
    <property type="entry name" value="INNER MEMBRANE PROTEIN YHAH-RELATED"/>
    <property type="match status" value="1"/>
</dbReference>
<dbReference type="OrthoDB" id="9812349at2"/>
<dbReference type="Pfam" id="PF05656">
    <property type="entry name" value="DUF805"/>
    <property type="match status" value="1"/>
</dbReference>
<evidence type="ECO:0000256" key="1">
    <source>
        <dbReference type="SAM" id="Phobius"/>
    </source>
</evidence>
<name>A0A346AXY1_9FIRM</name>
<accession>A0A346AXY1</accession>
<feature type="transmembrane region" description="Helical" evidence="1">
    <location>
        <begin position="113"/>
        <end position="132"/>
    </location>
</feature>
<dbReference type="GO" id="GO:0005886">
    <property type="term" value="C:plasma membrane"/>
    <property type="evidence" value="ECO:0007669"/>
    <property type="project" value="TreeGrafter"/>
</dbReference>
<dbReference type="Proteomes" id="UP000254337">
    <property type="component" value="Chromosome"/>
</dbReference>
<dbReference type="Pfam" id="PF13240">
    <property type="entry name" value="Zn_Ribbon_1"/>
    <property type="match status" value="1"/>
</dbReference>